<comment type="caution">
    <text evidence="3">The sequence shown here is derived from an EMBL/GenBank/DDBJ whole genome shotgun (WGS) entry which is preliminary data.</text>
</comment>
<dbReference type="Gene3D" id="3.40.1400.10">
    <property type="entry name" value="Sugar-phosphate isomerase, RpiB/LacA/LacB"/>
    <property type="match status" value="1"/>
</dbReference>
<dbReference type="Pfam" id="PF02502">
    <property type="entry name" value="LacAB_rpiB"/>
    <property type="match status" value="1"/>
</dbReference>
<dbReference type="PANTHER" id="PTHR30345">
    <property type="entry name" value="RIBOSE-5-PHOSPHATE ISOMERASE B"/>
    <property type="match status" value="1"/>
</dbReference>
<dbReference type="PIRSF" id="PIRSF005384">
    <property type="entry name" value="RpiB_LacA_B"/>
    <property type="match status" value="1"/>
</dbReference>
<dbReference type="NCBIfam" id="NF004051">
    <property type="entry name" value="PRK05571.1"/>
    <property type="match status" value="1"/>
</dbReference>
<dbReference type="RefSeq" id="WP_101571382.1">
    <property type="nucleotide sequence ID" value="NZ_JACOOK010000001.1"/>
</dbReference>
<evidence type="ECO:0000313" key="4">
    <source>
        <dbReference type="Proteomes" id="UP000636891"/>
    </source>
</evidence>
<keyword evidence="4" id="KW-1185">Reference proteome</keyword>
<dbReference type="EMBL" id="JACOOK010000001">
    <property type="protein sequence ID" value="MBC5615990.1"/>
    <property type="molecule type" value="Genomic_DNA"/>
</dbReference>
<reference evidence="3 4" key="1">
    <citation type="submission" date="2020-08" db="EMBL/GenBank/DDBJ databases">
        <title>Genome public.</title>
        <authorList>
            <person name="Liu C."/>
            <person name="Sun Q."/>
        </authorList>
    </citation>
    <scope>NUCLEOTIDE SEQUENCE [LARGE SCALE GENOMIC DNA]</scope>
    <source>
        <strain evidence="3 4">New-7</strain>
    </source>
</reference>
<proteinExistence type="inferred from homology"/>
<dbReference type="GO" id="GO:0004751">
    <property type="term" value="F:ribose-5-phosphate isomerase activity"/>
    <property type="evidence" value="ECO:0007669"/>
    <property type="project" value="UniProtKB-EC"/>
</dbReference>
<evidence type="ECO:0000256" key="1">
    <source>
        <dbReference type="ARBA" id="ARBA00008754"/>
    </source>
</evidence>
<dbReference type="NCBIfam" id="TIGR01120">
    <property type="entry name" value="rpiB"/>
    <property type="match status" value="1"/>
</dbReference>
<dbReference type="SUPFAM" id="SSF89623">
    <property type="entry name" value="Ribose/Galactose isomerase RpiB/AlsB"/>
    <property type="match status" value="1"/>
</dbReference>
<dbReference type="EC" id="5.3.1.6" evidence="3"/>
<accession>A0ABR7CL75</accession>
<gene>
    <name evidence="3" type="primary">rpiB</name>
    <name evidence="3" type="ORF">H8S08_03015</name>
</gene>
<dbReference type="PANTHER" id="PTHR30345:SF0">
    <property type="entry name" value="DNA DAMAGE-REPAIR_TOLERATION PROTEIN DRT102"/>
    <property type="match status" value="1"/>
</dbReference>
<dbReference type="InterPro" id="IPR036569">
    <property type="entry name" value="RpiB_LacA_LacB_sf"/>
</dbReference>
<dbReference type="NCBIfam" id="TIGR00689">
    <property type="entry name" value="rpiB_lacA_lacB"/>
    <property type="match status" value="1"/>
</dbReference>
<dbReference type="InterPro" id="IPR004785">
    <property type="entry name" value="RpiB"/>
</dbReference>
<evidence type="ECO:0000256" key="2">
    <source>
        <dbReference type="ARBA" id="ARBA00023235"/>
    </source>
</evidence>
<dbReference type="InterPro" id="IPR003500">
    <property type="entry name" value="RpiB_LacA_LacB"/>
</dbReference>
<protein>
    <submittedName>
        <fullName evidence="3">Ribose 5-phosphate isomerase B</fullName>
        <ecNumber evidence="3">5.3.1.6</ecNumber>
    </submittedName>
</protein>
<evidence type="ECO:0000313" key="3">
    <source>
        <dbReference type="EMBL" id="MBC5615990.1"/>
    </source>
</evidence>
<name>A0ABR7CL75_9BACT</name>
<organism evidence="3 4">
    <name type="scientific">Alistipes hominis</name>
    <dbReference type="NCBI Taxonomy" id="2763015"/>
    <lineage>
        <taxon>Bacteria</taxon>
        <taxon>Pseudomonadati</taxon>
        <taxon>Bacteroidota</taxon>
        <taxon>Bacteroidia</taxon>
        <taxon>Bacteroidales</taxon>
        <taxon>Rikenellaceae</taxon>
        <taxon>Alistipes</taxon>
    </lineage>
</organism>
<sequence length="154" mass="17042">MDNKKIGIASDHAGYQLKEFVIGYLDSKGYDVYDFGTNSEESCDYPDYAHPLAEAIEKGELPRGIAMCGSANGITMTLNKHQGIRAALCWEPEIASLARRHNNANVCTMPARFISTDTAREIVDIFLNTEFEGGRHQARIDKIPLKNCGCGEKK</sequence>
<keyword evidence="2 3" id="KW-0413">Isomerase</keyword>
<comment type="similarity">
    <text evidence="1">Belongs to the LacAB/RpiB family.</text>
</comment>
<dbReference type="Proteomes" id="UP000636891">
    <property type="component" value="Unassembled WGS sequence"/>
</dbReference>